<evidence type="ECO:0000256" key="1">
    <source>
        <dbReference type="ARBA" id="ARBA00004123"/>
    </source>
</evidence>
<evidence type="ECO:0000256" key="6">
    <source>
        <dbReference type="ARBA" id="ARBA00023170"/>
    </source>
</evidence>
<proteinExistence type="inferred from homology"/>
<dbReference type="Pfam" id="PF10604">
    <property type="entry name" value="Polyketide_cyc2"/>
    <property type="match status" value="1"/>
</dbReference>
<dbReference type="GO" id="GO:0009738">
    <property type="term" value="P:abscisic acid-activated signaling pathway"/>
    <property type="evidence" value="ECO:0007669"/>
    <property type="project" value="UniProtKB-KW"/>
</dbReference>
<keyword evidence="8" id="KW-0650">Protein phosphatase inhibitor</keyword>
<evidence type="ECO:0000256" key="4">
    <source>
        <dbReference type="ARBA" id="ARBA00022490"/>
    </source>
</evidence>
<dbReference type="EMBL" id="JAKOGI010000378">
    <property type="protein sequence ID" value="KAJ8435894.1"/>
    <property type="molecule type" value="Genomic_DNA"/>
</dbReference>
<evidence type="ECO:0000256" key="7">
    <source>
        <dbReference type="ARBA" id="ARBA00023242"/>
    </source>
</evidence>
<comment type="caution">
    <text evidence="9">The sequence shown here is derived from an EMBL/GenBank/DDBJ whole genome shotgun (WGS) entry which is preliminary data.</text>
</comment>
<dbReference type="InterPro" id="IPR019587">
    <property type="entry name" value="Polyketide_cyclase/dehydratase"/>
</dbReference>
<dbReference type="GO" id="GO:0010427">
    <property type="term" value="F:abscisic acid binding"/>
    <property type="evidence" value="ECO:0007669"/>
    <property type="project" value="TreeGrafter"/>
</dbReference>
<dbReference type="PANTHER" id="PTHR31213:SF3">
    <property type="entry name" value="OS02G0226801 PROTEIN"/>
    <property type="match status" value="1"/>
</dbReference>
<dbReference type="CDD" id="cd07821">
    <property type="entry name" value="PYR_PYL_RCAR_like"/>
    <property type="match status" value="1"/>
</dbReference>
<dbReference type="Proteomes" id="UP001153076">
    <property type="component" value="Unassembled WGS sequence"/>
</dbReference>
<evidence type="ECO:0000256" key="8">
    <source>
        <dbReference type="ARBA" id="ARBA00023272"/>
    </source>
</evidence>
<comment type="subcellular location">
    <subcellularLocation>
        <location evidence="2">Cytoplasm</location>
    </subcellularLocation>
    <subcellularLocation>
        <location evidence="1">Nucleus</location>
    </subcellularLocation>
</comment>
<sequence length="206" mass="23166">MDMYLASSISKVRNQPPHVGLDDLTPEEHTKLEQVIYKYHKVGETISPSKCTSMVIQHIKAPPDIVWGYVRAFDKPQAYKHFIKSCKMKTRHDTGVVVGSIREVTVISGLPAETSIERLEMLDDERRVLSFKVLGGEHRLMNYCSVTSVNEMKEIKGRAYTIVVESYSVDIPAGNTSEETKMFADTVVKLNLQKLAQISEMNSTAS</sequence>
<evidence type="ECO:0000256" key="5">
    <source>
        <dbReference type="ARBA" id="ARBA00022682"/>
    </source>
</evidence>
<dbReference type="PANTHER" id="PTHR31213">
    <property type="entry name" value="OS08G0374000 PROTEIN-RELATED"/>
    <property type="match status" value="1"/>
</dbReference>
<gene>
    <name evidence="9" type="ORF">Cgig2_010927</name>
</gene>
<name>A0A9Q1K3M1_9CARY</name>
<keyword evidence="6" id="KW-0675">Receptor</keyword>
<keyword evidence="10" id="KW-1185">Reference proteome</keyword>
<comment type="similarity">
    <text evidence="3">Belongs to the PYR/PYL/RCAR abscisic acid intracellular receptor family.</text>
</comment>
<dbReference type="GO" id="GO:0004864">
    <property type="term" value="F:protein phosphatase inhibitor activity"/>
    <property type="evidence" value="ECO:0007669"/>
    <property type="project" value="UniProtKB-KW"/>
</dbReference>
<evidence type="ECO:0000256" key="3">
    <source>
        <dbReference type="ARBA" id="ARBA00008594"/>
    </source>
</evidence>
<evidence type="ECO:0000313" key="10">
    <source>
        <dbReference type="Proteomes" id="UP001153076"/>
    </source>
</evidence>
<accession>A0A9Q1K3M1</accession>
<dbReference type="Gene3D" id="3.30.530.20">
    <property type="match status" value="1"/>
</dbReference>
<dbReference type="SUPFAM" id="SSF55961">
    <property type="entry name" value="Bet v1-like"/>
    <property type="match status" value="1"/>
</dbReference>
<dbReference type="OrthoDB" id="4436220at2759"/>
<evidence type="ECO:0000256" key="2">
    <source>
        <dbReference type="ARBA" id="ARBA00004496"/>
    </source>
</evidence>
<evidence type="ECO:0000313" key="9">
    <source>
        <dbReference type="EMBL" id="KAJ8435894.1"/>
    </source>
</evidence>
<dbReference type="GO" id="GO:0038023">
    <property type="term" value="F:signaling receptor activity"/>
    <property type="evidence" value="ECO:0007669"/>
    <property type="project" value="TreeGrafter"/>
</dbReference>
<dbReference type="AlphaFoldDB" id="A0A9Q1K3M1"/>
<keyword evidence="4" id="KW-0963">Cytoplasm</keyword>
<protein>
    <submittedName>
        <fullName evidence="9">Uncharacterized protein</fullName>
    </submittedName>
</protein>
<dbReference type="InterPro" id="IPR050279">
    <property type="entry name" value="Plant_def-hormone_signal"/>
</dbReference>
<reference evidence="9" key="1">
    <citation type="submission" date="2022-04" db="EMBL/GenBank/DDBJ databases">
        <title>Carnegiea gigantea Genome sequencing and assembly v2.</title>
        <authorList>
            <person name="Copetti D."/>
            <person name="Sanderson M.J."/>
            <person name="Burquez A."/>
            <person name="Wojciechowski M.F."/>
        </authorList>
    </citation>
    <scope>NUCLEOTIDE SEQUENCE</scope>
    <source>
        <strain evidence="9">SGP5-SGP5p</strain>
        <tissue evidence="9">Aerial part</tissue>
    </source>
</reference>
<organism evidence="9 10">
    <name type="scientific">Carnegiea gigantea</name>
    <dbReference type="NCBI Taxonomy" id="171969"/>
    <lineage>
        <taxon>Eukaryota</taxon>
        <taxon>Viridiplantae</taxon>
        <taxon>Streptophyta</taxon>
        <taxon>Embryophyta</taxon>
        <taxon>Tracheophyta</taxon>
        <taxon>Spermatophyta</taxon>
        <taxon>Magnoliopsida</taxon>
        <taxon>eudicotyledons</taxon>
        <taxon>Gunneridae</taxon>
        <taxon>Pentapetalae</taxon>
        <taxon>Caryophyllales</taxon>
        <taxon>Cactineae</taxon>
        <taxon>Cactaceae</taxon>
        <taxon>Cactoideae</taxon>
        <taxon>Echinocereeae</taxon>
        <taxon>Carnegiea</taxon>
    </lineage>
</organism>
<dbReference type="GO" id="GO:0005737">
    <property type="term" value="C:cytoplasm"/>
    <property type="evidence" value="ECO:0007669"/>
    <property type="project" value="UniProtKB-SubCell"/>
</dbReference>
<dbReference type="InterPro" id="IPR023393">
    <property type="entry name" value="START-like_dom_sf"/>
</dbReference>
<keyword evidence="5" id="KW-0938">Abscisic acid signaling pathway</keyword>
<keyword evidence="7" id="KW-0539">Nucleus</keyword>
<dbReference type="GO" id="GO:0005634">
    <property type="term" value="C:nucleus"/>
    <property type="evidence" value="ECO:0007669"/>
    <property type="project" value="UniProtKB-SubCell"/>
</dbReference>